<reference evidence="2 3" key="1">
    <citation type="submission" date="2017-08" db="EMBL/GenBank/DDBJ databases">
        <title>Acidophilic green algal genome provides insights into adaptation to an acidic environment.</title>
        <authorList>
            <person name="Hirooka S."/>
            <person name="Hirose Y."/>
            <person name="Kanesaki Y."/>
            <person name="Higuchi S."/>
            <person name="Fujiwara T."/>
            <person name="Onuma R."/>
            <person name="Era A."/>
            <person name="Ohbayashi R."/>
            <person name="Uzuka A."/>
            <person name="Nozaki H."/>
            <person name="Yoshikawa H."/>
            <person name="Miyagishima S.Y."/>
        </authorList>
    </citation>
    <scope>NUCLEOTIDE SEQUENCE [LARGE SCALE GENOMIC DNA]</scope>
    <source>
        <strain evidence="2 3">NIES-2499</strain>
    </source>
</reference>
<keyword evidence="3" id="KW-1185">Reference proteome</keyword>
<dbReference type="AlphaFoldDB" id="A0A250XBK0"/>
<evidence type="ECO:0000313" key="3">
    <source>
        <dbReference type="Proteomes" id="UP000232323"/>
    </source>
</evidence>
<evidence type="ECO:0000256" key="1">
    <source>
        <dbReference type="SAM" id="MobiDB-lite"/>
    </source>
</evidence>
<name>A0A250XBK0_9CHLO</name>
<sequence length="355" mass="39469">MTVREARKALTHQAIRRRSHSAHSRLPGLTDLGALWPAQWSVNPLQHTPPPTASESQLRMYGLEGLEERWRQPLGDDHFPPEELDQLPAWMRPGTSSRRTHHASPSTDLLAARKEAKDEEDCKHPHLPVAAKTIIIADDPHGWSSTHPPRQLMKNWTRLRVAVIGAIWFTRCQRKDLPSHQHSFGSQIIALAASSLTDAIRRDWLRTTQDLRTLDNGFTCADWLRGHASIQQYSSFEKSWLSPPIFCSVTAENTSKRLSLHIPVPPFPANVRIDQPLDPTLLPSPAPLPRIIIPPRTGQGEQGPTSALLPGLDNAPRTGQGGQAPQTSLRNRLFASHDHEAGPSGLSLAEKRLIA</sequence>
<gene>
    <name evidence="2" type="ORF">CEUSTIGMA_g7690.t1</name>
</gene>
<protein>
    <submittedName>
        <fullName evidence="2">Uncharacterized protein</fullName>
    </submittedName>
</protein>
<feature type="region of interest" description="Disordered" evidence="1">
    <location>
        <begin position="295"/>
        <end position="326"/>
    </location>
</feature>
<accession>A0A250XBK0</accession>
<evidence type="ECO:0000313" key="2">
    <source>
        <dbReference type="EMBL" id="GAX80252.1"/>
    </source>
</evidence>
<comment type="caution">
    <text evidence="2">The sequence shown here is derived from an EMBL/GenBank/DDBJ whole genome shotgun (WGS) entry which is preliminary data.</text>
</comment>
<dbReference type="Proteomes" id="UP000232323">
    <property type="component" value="Unassembled WGS sequence"/>
</dbReference>
<dbReference type="EMBL" id="BEGY01000050">
    <property type="protein sequence ID" value="GAX80252.1"/>
    <property type="molecule type" value="Genomic_DNA"/>
</dbReference>
<proteinExistence type="predicted"/>
<organism evidence="2 3">
    <name type="scientific">Chlamydomonas eustigma</name>
    <dbReference type="NCBI Taxonomy" id="1157962"/>
    <lineage>
        <taxon>Eukaryota</taxon>
        <taxon>Viridiplantae</taxon>
        <taxon>Chlorophyta</taxon>
        <taxon>core chlorophytes</taxon>
        <taxon>Chlorophyceae</taxon>
        <taxon>CS clade</taxon>
        <taxon>Chlamydomonadales</taxon>
        <taxon>Chlamydomonadaceae</taxon>
        <taxon>Chlamydomonas</taxon>
    </lineage>
</organism>